<keyword evidence="7" id="KW-1185">Reference proteome</keyword>
<keyword evidence="5" id="KW-1133">Transmembrane helix</keyword>
<comment type="similarity">
    <text evidence="1">Belongs to the short-chain dehydrogenases/reductases (SDR) family.</text>
</comment>
<evidence type="ECO:0000256" key="1">
    <source>
        <dbReference type="ARBA" id="ARBA00006484"/>
    </source>
</evidence>
<evidence type="ECO:0000256" key="3">
    <source>
        <dbReference type="ARBA" id="ARBA00023002"/>
    </source>
</evidence>
<accession>A0A6G1HYL3</accession>
<gene>
    <name evidence="6" type="ORF">EJ06DRAFT_508591</name>
</gene>
<reference evidence="6" key="1">
    <citation type="journal article" date="2020" name="Stud. Mycol.">
        <title>101 Dothideomycetes genomes: a test case for predicting lifestyles and emergence of pathogens.</title>
        <authorList>
            <person name="Haridas S."/>
            <person name="Albert R."/>
            <person name="Binder M."/>
            <person name="Bloem J."/>
            <person name="Labutti K."/>
            <person name="Salamov A."/>
            <person name="Andreopoulos B."/>
            <person name="Baker S."/>
            <person name="Barry K."/>
            <person name="Bills G."/>
            <person name="Bluhm B."/>
            <person name="Cannon C."/>
            <person name="Castanera R."/>
            <person name="Culley D."/>
            <person name="Daum C."/>
            <person name="Ezra D."/>
            <person name="Gonzalez J."/>
            <person name="Henrissat B."/>
            <person name="Kuo A."/>
            <person name="Liang C."/>
            <person name="Lipzen A."/>
            <person name="Lutzoni F."/>
            <person name="Magnuson J."/>
            <person name="Mondo S."/>
            <person name="Nolan M."/>
            <person name="Ohm R."/>
            <person name="Pangilinan J."/>
            <person name="Park H.-J."/>
            <person name="Ramirez L."/>
            <person name="Alfaro M."/>
            <person name="Sun H."/>
            <person name="Tritt A."/>
            <person name="Yoshinaga Y."/>
            <person name="Zwiers L.-H."/>
            <person name="Turgeon B."/>
            <person name="Goodwin S."/>
            <person name="Spatafora J."/>
            <person name="Crous P."/>
            <person name="Grigoriev I."/>
        </authorList>
    </citation>
    <scope>NUCLEOTIDE SEQUENCE</scope>
    <source>
        <strain evidence="6">CBS 262.69</strain>
    </source>
</reference>
<sequence>MPIPIILEAAFGGLSKIPYSYTALKVLPCLLLAFFVKRYFGGAPNTSERKMHSKVIMMTGGTSGIGGAVARELASRGAQLVLLTHHELSDPFLVDYIMDMRKSTGNELITAEHVDLSSLHSIRVFATKWVDNAPPRRLDMIILCANTMTPLGGEATKTVDGLESNWAINYLANFHLLSILSPALRAQPPDRDVRVIFGMCSSYMGGSLLHVVPPVSDDKSKKPAKKAAPPNNVQFRPSTAYATSKLALFAFASAFQKHLSAYKRPDGFPMNSRVVVVDPGWTRSPGMRRFLTVGSLWGLLVYLVMYPFWWFVLKDETQGAQSFLFAAMDAELGRDEGGKFIKECKERVVMRSEVNDERLQKALWEESDQSIQTTEKASAIRRTVEKKQREEAEKDAERTEAKKESSTKQPGSRRGKKTAPAEI</sequence>
<organism evidence="6 7">
    <name type="scientific">Trichodelitschia bisporula</name>
    <dbReference type="NCBI Taxonomy" id="703511"/>
    <lineage>
        <taxon>Eukaryota</taxon>
        <taxon>Fungi</taxon>
        <taxon>Dikarya</taxon>
        <taxon>Ascomycota</taxon>
        <taxon>Pezizomycotina</taxon>
        <taxon>Dothideomycetes</taxon>
        <taxon>Dothideomycetes incertae sedis</taxon>
        <taxon>Phaeotrichales</taxon>
        <taxon>Phaeotrichaceae</taxon>
        <taxon>Trichodelitschia</taxon>
    </lineage>
</organism>
<evidence type="ECO:0000313" key="7">
    <source>
        <dbReference type="Proteomes" id="UP000799640"/>
    </source>
</evidence>
<dbReference type="Gene3D" id="3.40.50.720">
    <property type="entry name" value="NAD(P)-binding Rossmann-like Domain"/>
    <property type="match status" value="1"/>
</dbReference>
<name>A0A6G1HYL3_9PEZI</name>
<keyword evidence="5" id="KW-0812">Transmembrane</keyword>
<dbReference type="SUPFAM" id="SSF51735">
    <property type="entry name" value="NAD(P)-binding Rossmann-fold domains"/>
    <property type="match status" value="1"/>
</dbReference>
<dbReference type="PROSITE" id="PS00061">
    <property type="entry name" value="ADH_SHORT"/>
    <property type="match status" value="1"/>
</dbReference>
<dbReference type="Proteomes" id="UP000799640">
    <property type="component" value="Unassembled WGS sequence"/>
</dbReference>
<evidence type="ECO:0000256" key="2">
    <source>
        <dbReference type="ARBA" id="ARBA00022857"/>
    </source>
</evidence>
<evidence type="ECO:0000256" key="4">
    <source>
        <dbReference type="SAM" id="MobiDB-lite"/>
    </source>
</evidence>
<keyword evidence="2" id="KW-0521">NADP</keyword>
<feature type="transmembrane region" description="Helical" evidence="5">
    <location>
        <begin position="290"/>
        <end position="312"/>
    </location>
</feature>
<dbReference type="OrthoDB" id="191979at2759"/>
<dbReference type="PANTHER" id="PTHR24320">
    <property type="entry name" value="RETINOL DEHYDROGENASE"/>
    <property type="match status" value="1"/>
</dbReference>
<dbReference type="PRINTS" id="PR00081">
    <property type="entry name" value="GDHRDH"/>
</dbReference>
<dbReference type="Pfam" id="PF00106">
    <property type="entry name" value="adh_short"/>
    <property type="match status" value="1"/>
</dbReference>
<feature type="compositionally biased region" description="Basic and acidic residues" evidence="4">
    <location>
        <begin position="382"/>
        <end position="406"/>
    </location>
</feature>
<feature type="region of interest" description="Disordered" evidence="4">
    <location>
        <begin position="372"/>
        <end position="423"/>
    </location>
</feature>
<evidence type="ECO:0000313" key="6">
    <source>
        <dbReference type="EMBL" id="KAF2401138.1"/>
    </source>
</evidence>
<dbReference type="PANTHER" id="PTHR24320:SF285">
    <property type="entry name" value="RETINOL DEHYDROGENASE 14"/>
    <property type="match status" value="1"/>
</dbReference>
<dbReference type="InterPro" id="IPR002347">
    <property type="entry name" value="SDR_fam"/>
</dbReference>
<dbReference type="InterPro" id="IPR036291">
    <property type="entry name" value="NAD(P)-bd_dom_sf"/>
</dbReference>
<keyword evidence="5" id="KW-0472">Membrane</keyword>
<dbReference type="InterPro" id="IPR020904">
    <property type="entry name" value="Sc_DH/Rdtase_CS"/>
</dbReference>
<protein>
    <submittedName>
        <fullName evidence="6">NAD(P)-binding protein</fullName>
    </submittedName>
</protein>
<dbReference type="AlphaFoldDB" id="A0A6G1HYL3"/>
<keyword evidence="3" id="KW-0560">Oxidoreductase</keyword>
<proteinExistence type="inferred from homology"/>
<dbReference type="EMBL" id="ML996693">
    <property type="protein sequence ID" value="KAF2401138.1"/>
    <property type="molecule type" value="Genomic_DNA"/>
</dbReference>
<evidence type="ECO:0000256" key="5">
    <source>
        <dbReference type="SAM" id="Phobius"/>
    </source>
</evidence>
<dbReference type="GO" id="GO:0016491">
    <property type="term" value="F:oxidoreductase activity"/>
    <property type="evidence" value="ECO:0007669"/>
    <property type="project" value="UniProtKB-KW"/>
</dbReference>